<dbReference type="PANTHER" id="PTHR34309">
    <property type="entry name" value="SLR1406 PROTEIN"/>
    <property type="match status" value="1"/>
</dbReference>
<accession>S9S9E1</accession>
<dbReference type="Proteomes" id="UP000015346">
    <property type="component" value="Unassembled WGS sequence"/>
</dbReference>
<dbReference type="EMBL" id="AOLV01000038">
    <property type="protein sequence ID" value="EPX82884.1"/>
    <property type="molecule type" value="Genomic_DNA"/>
</dbReference>
<dbReference type="PANTHER" id="PTHR34309:SF1">
    <property type="entry name" value="PROTEIN GLCG"/>
    <property type="match status" value="1"/>
</dbReference>
<sequence>MLTLEDARALVAAAQAEARRIGKPMTVCVVDAGGFVLALERMDGARPLTPSIAQAKAYTAAIMQRPASMLKGWAESQPGFFAQVSRMGHQPIVAADGGLTIARDRRILGGAGPVRRNRARG</sequence>
<gene>
    <name evidence="1" type="ORF">ruthe_03109</name>
</gene>
<dbReference type="STRING" id="1123069.ruthe_03109"/>
<dbReference type="InterPro" id="IPR052517">
    <property type="entry name" value="GlcG_carb_metab_protein"/>
</dbReference>
<reference evidence="1 2" key="1">
    <citation type="journal article" date="2013" name="Stand. Genomic Sci.">
        <title>Genome sequence of the reddish-pigmented Rubellimicrobium thermophilum type strain (DSM 16684(T)), a member of the Roseobacter clade.</title>
        <authorList>
            <person name="Fiebig A."/>
            <person name="Riedel T."/>
            <person name="Gronow S."/>
            <person name="Petersen J."/>
            <person name="Klenk H.P."/>
            <person name="Goker M."/>
        </authorList>
    </citation>
    <scope>NUCLEOTIDE SEQUENCE [LARGE SCALE GENOMIC DNA]</scope>
    <source>
        <strain evidence="1 2">DSM 16684</strain>
    </source>
</reference>
<dbReference type="SUPFAM" id="SSF143744">
    <property type="entry name" value="GlcG-like"/>
    <property type="match status" value="1"/>
</dbReference>
<proteinExistence type="predicted"/>
<dbReference type="AlphaFoldDB" id="S9S9E1"/>
<dbReference type="Pfam" id="PF03928">
    <property type="entry name" value="HbpS-like"/>
    <property type="match status" value="1"/>
</dbReference>
<keyword evidence="2" id="KW-1185">Reference proteome</keyword>
<dbReference type="HOGENOM" id="CLU_103773_2_2_5"/>
<name>S9S9E1_9RHOB</name>
<dbReference type="InterPro" id="IPR005624">
    <property type="entry name" value="PduO/GlcC-like"/>
</dbReference>
<evidence type="ECO:0000313" key="2">
    <source>
        <dbReference type="Proteomes" id="UP000015346"/>
    </source>
</evidence>
<evidence type="ECO:0000313" key="1">
    <source>
        <dbReference type="EMBL" id="EPX82884.1"/>
    </source>
</evidence>
<dbReference type="InterPro" id="IPR038084">
    <property type="entry name" value="PduO/GlcC-like_sf"/>
</dbReference>
<organism evidence="1 2">
    <name type="scientific">Rubellimicrobium thermophilum DSM 16684</name>
    <dbReference type="NCBI Taxonomy" id="1123069"/>
    <lineage>
        <taxon>Bacteria</taxon>
        <taxon>Pseudomonadati</taxon>
        <taxon>Pseudomonadota</taxon>
        <taxon>Alphaproteobacteria</taxon>
        <taxon>Rhodobacterales</taxon>
        <taxon>Roseobacteraceae</taxon>
        <taxon>Rubellimicrobium</taxon>
    </lineage>
</organism>
<comment type="caution">
    <text evidence="1">The sequence shown here is derived from an EMBL/GenBank/DDBJ whole genome shotgun (WGS) entry which is preliminary data.</text>
</comment>
<dbReference type="RefSeq" id="WP_021099166.1">
    <property type="nucleotide sequence ID" value="NZ_KE557324.1"/>
</dbReference>
<dbReference type="PATRIC" id="fig|1123069.3.peg.3082"/>
<protein>
    <submittedName>
        <fullName evidence="1">Uncharacterized protein, possibly involved in utilization of glycolate and propanediol</fullName>
    </submittedName>
</protein>
<dbReference type="Gene3D" id="3.30.450.150">
    <property type="entry name" value="Haem-degrading domain"/>
    <property type="match status" value="1"/>
</dbReference>